<organism evidence="1 2">
    <name type="scientific">Tanacetum coccineum</name>
    <dbReference type="NCBI Taxonomy" id="301880"/>
    <lineage>
        <taxon>Eukaryota</taxon>
        <taxon>Viridiplantae</taxon>
        <taxon>Streptophyta</taxon>
        <taxon>Embryophyta</taxon>
        <taxon>Tracheophyta</taxon>
        <taxon>Spermatophyta</taxon>
        <taxon>Magnoliopsida</taxon>
        <taxon>eudicotyledons</taxon>
        <taxon>Gunneridae</taxon>
        <taxon>Pentapetalae</taxon>
        <taxon>asterids</taxon>
        <taxon>campanulids</taxon>
        <taxon>Asterales</taxon>
        <taxon>Asteraceae</taxon>
        <taxon>Asteroideae</taxon>
        <taxon>Anthemideae</taxon>
        <taxon>Anthemidinae</taxon>
        <taxon>Tanacetum</taxon>
    </lineage>
</organism>
<dbReference type="CDD" id="cd00590">
    <property type="entry name" value="RRM_SF"/>
    <property type="match status" value="1"/>
</dbReference>
<comment type="caution">
    <text evidence="1">The sequence shown here is derived from an EMBL/GenBank/DDBJ whole genome shotgun (WGS) entry which is preliminary data.</text>
</comment>
<dbReference type="SUPFAM" id="SSF54928">
    <property type="entry name" value="RNA-binding domain, RBD"/>
    <property type="match status" value="1"/>
</dbReference>
<proteinExistence type="predicted"/>
<sequence>MKAVQSSSHVSIVPSLSSSSHVFASPSSRSWDLLGGEEDLDLWCVIDCMRALMLDNMLVVEYIQDRRVRLYRDIWLENSRALRWIVSLIEWNSSASSTKSSIQSTFSMNPKFQETIEINDDNDANDANDDDDHDGDKRSFLSKEDLTGKISKTVFVTNFPDHITARDLWNVCTAYGKVVDVYIPLKRSKTDGYSCMFTNDLSCSLMGKIKDINALSNIYVIFADEGFDNVNISYLGGFWILIEACSVASKEKMLNHEGLSFLVSQNLAIADPRLS</sequence>
<dbReference type="Proteomes" id="UP001151760">
    <property type="component" value="Unassembled WGS sequence"/>
</dbReference>
<keyword evidence="1" id="KW-0808">Transferase</keyword>
<keyword evidence="1" id="KW-0695">RNA-directed DNA polymerase</keyword>
<keyword evidence="1" id="KW-0548">Nucleotidyltransferase</keyword>
<dbReference type="EMBL" id="BQNB010011825">
    <property type="protein sequence ID" value="GJS95640.1"/>
    <property type="molecule type" value="Genomic_DNA"/>
</dbReference>
<protein>
    <submittedName>
        <fullName evidence="1">RNA-directed DNA polymerase, eukaryota</fullName>
    </submittedName>
</protein>
<evidence type="ECO:0000313" key="2">
    <source>
        <dbReference type="Proteomes" id="UP001151760"/>
    </source>
</evidence>
<dbReference type="InterPro" id="IPR035979">
    <property type="entry name" value="RBD_domain_sf"/>
</dbReference>
<evidence type="ECO:0000313" key="1">
    <source>
        <dbReference type="EMBL" id="GJS95640.1"/>
    </source>
</evidence>
<gene>
    <name evidence="1" type="ORF">Tco_0802608</name>
</gene>
<dbReference type="Gene3D" id="3.30.70.330">
    <property type="match status" value="1"/>
</dbReference>
<reference evidence="1" key="2">
    <citation type="submission" date="2022-01" db="EMBL/GenBank/DDBJ databases">
        <authorList>
            <person name="Yamashiro T."/>
            <person name="Shiraishi A."/>
            <person name="Satake H."/>
            <person name="Nakayama K."/>
        </authorList>
    </citation>
    <scope>NUCLEOTIDE SEQUENCE</scope>
</reference>
<keyword evidence="2" id="KW-1185">Reference proteome</keyword>
<name>A0ABQ4ZZ96_9ASTR</name>
<reference evidence="1" key="1">
    <citation type="journal article" date="2022" name="Int. J. Mol. Sci.">
        <title>Draft Genome of Tanacetum Coccineum: Genomic Comparison of Closely Related Tanacetum-Family Plants.</title>
        <authorList>
            <person name="Yamashiro T."/>
            <person name="Shiraishi A."/>
            <person name="Nakayama K."/>
            <person name="Satake H."/>
        </authorList>
    </citation>
    <scope>NUCLEOTIDE SEQUENCE</scope>
</reference>
<dbReference type="InterPro" id="IPR012677">
    <property type="entry name" value="Nucleotide-bd_a/b_plait_sf"/>
</dbReference>
<dbReference type="GO" id="GO:0003964">
    <property type="term" value="F:RNA-directed DNA polymerase activity"/>
    <property type="evidence" value="ECO:0007669"/>
    <property type="project" value="UniProtKB-KW"/>
</dbReference>
<accession>A0ABQ4ZZ96</accession>